<keyword evidence="2" id="KW-0732">Signal</keyword>
<feature type="signal peptide" evidence="2">
    <location>
        <begin position="1"/>
        <end position="26"/>
    </location>
</feature>
<sequence>MFSIKFSLIVLQHLVIFTLTTELVLGSSLKNTEICPITSSSETGEPTWLLHGSPPKCYAAGSQGPCEPTEVLNPIHPNSNKGICVPVPVTEPKPDVEQKVITQSKKKRQTKRRHERSANASPEIVINSCPEGYYYSDTLARCRRSRSSSQTCQRGQYYSHLRGRCVNYW</sequence>
<feature type="compositionally biased region" description="Basic residues" evidence="1">
    <location>
        <begin position="104"/>
        <end position="115"/>
    </location>
</feature>
<feature type="chain" id="PRO_5047163127" description="Chitin-binding type-2 domain-containing protein" evidence="2">
    <location>
        <begin position="27"/>
        <end position="169"/>
    </location>
</feature>
<evidence type="ECO:0000313" key="4">
    <source>
        <dbReference type="Proteomes" id="UP001642540"/>
    </source>
</evidence>
<dbReference type="Proteomes" id="UP001642540">
    <property type="component" value="Unassembled WGS sequence"/>
</dbReference>
<evidence type="ECO:0000256" key="1">
    <source>
        <dbReference type="SAM" id="MobiDB-lite"/>
    </source>
</evidence>
<proteinExistence type="predicted"/>
<comment type="caution">
    <text evidence="3">The sequence shown here is derived from an EMBL/GenBank/DDBJ whole genome shotgun (WGS) entry which is preliminary data.</text>
</comment>
<dbReference type="EMBL" id="CAXLJM020000004">
    <property type="protein sequence ID" value="CAL8071051.1"/>
    <property type="molecule type" value="Genomic_DNA"/>
</dbReference>
<evidence type="ECO:0000313" key="3">
    <source>
        <dbReference type="EMBL" id="CAL8071051.1"/>
    </source>
</evidence>
<name>A0ABP1PP16_9HEXA</name>
<organism evidence="3 4">
    <name type="scientific">Orchesella dallaii</name>
    <dbReference type="NCBI Taxonomy" id="48710"/>
    <lineage>
        <taxon>Eukaryota</taxon>
        <taxon>Metazoa</taxon>
        <taxon>Ecdysozoa</taxon>
        <taxon>Arthropoda</taxon>
        <taxon>Hexapoda</taxon>
        <taxon>Collembola</taxon>
        <taxon>Entomobryomorpha</taxon>
        <taxon>Entomobryoidea</taxon>
        <taxon>Orchesellidae</taxon>
        <taxon>Orchesellinae</taxon>
        <taxon>Orchesella</taxon>
    </lineage>
</organism>
<feature type="region of interest" description="Disordered" evidence="1">
    <location>
        <begin position="95"/>
        <end position="121"/>
    </location>
</feature>
<accession>A0ABP1PP16</accession>
<evidence type="ECO:0000256" key="2">
    <source>
        <dbReference type="SAM" id="SignalP"/>
    </source>
</evidence>
<keyword evidence="4" id="KW-1185">Reference proteome</keyword>
<gene>
    <name evidence="3" type="ORF">ODALV1_LOCUS1541</name>
</gene>
<reference evidence="3 4" key="1">
    <citation type="submission" date="2024-08" db="EMBL/GenBank/DDBJ databases">
        <authorList>
            <person name="Cucini C."/>
            <person name="Frati F."/>
        </authorList>
    </citation>
    <scope>NUCLEOTIDE SEQUENCE [LARGE SCALE GENOMIC DNA]</scope>
</reference>
<protein>
    <recommendedName>
        <fullName evidence="5">Chitin-binding type-2 domain-containing protein</fullName>
    </recommendedName>
</protein>
<evidence type="ECO:0008006" key="5">
    <source>
        <dbReference type="Google" id="ProtNLM"/>
    </source>
</evidence>